<dbReference type="RefSeq" id="XP_004996483.1">
    <property type="nucleotide sequence ID" value="XM_004996426.1"/>
</dbReference>
<dbReference type="AlphaFoldDB" id="F2U3V6"/>
<sequence length="358" mass="39281">MLPAIVAACAASGIAMLYFTGLTFRPQGPACTTLHGQYIPQLYVGPKYVDMEEQFIGRAKQADLDKPYHIEQLVPANMHHRSDTLDLSAVGDDAQPKWWMSHFLAAWNGRVTNAELLKCLTSLNQDHSDLVTAAQALLGHGQTLRQVDTTTASVVQEAVKHLHDKLAHAAALADLTYQVTYEGLTTGLKSQLDHQERIKSVVEGDSDTDYGKLTLKNGSTRDATFAEFLLGRSWACIETSQHRHAVLIGTKVDMPHRWVDEEPVLHNSAKAPSELNDAGLEFNIAVRGSYPPTKMNMAMLNDWLGGNLRMCPHTEPAGGILGNTEAIQCQGSWNGWECSTIKCMKSVSLEIGQGFQTD</sequence>
<reference evidence="1" key="1">
    <citation type="submission" date="2009-08" db="EMBL/GenBank/DDBJ databases">
        <title>Annotation of Salpingoeca rosetta.</title>
        <authorList>
            <consortium name="The Broad Institute Genome Sequencing Platform"/>
            <person name="Russ C."/>
            <person name="Cuomo C."/>
            <person name="Burger G."/>
            <person name="Gray M.W."/>
            <person name="Holland P.W.H."/>
            <person name="King N."/>
            <person name="Lang F.B.F."/>
            <person name="Roger A.J."/>
            <person name="Ruiz-Trillo I."/>
            <person name="Young S.K."/>
            <person name="Zeng Q."/>
            <person name="Gargeya S."/>
            <person name="Alvarado L."/>
            <person name="Berlin A."/>
            <person name="Chapman S.B."/>
            <person name="Chen Z."/>
            <person name="Freedman E."/>
            <person name="Gellesch M."/>
            <person name="Goldberg J."/>
            <person name="Griggs A."/>
            <person name="Gujja S."/>
            <person name="Heilman E."/>
            <person name="Heiman D."/>
            <person name="Howarth C."/>
            <person name="Mehta T."/>
            <person name="Neiman D."/>
            <person name="Pearson M."/>
            <person name="Roberts A."/>
            <person name="Saif S."/>
            <person name="Shea T."/>
            <person name="Shenoy N."/>
            <person name="Sisk P."/>
            <person name="Stolte C."/>
            <person name="Sykes S."/>
            <person name="White J."/>
            <person name="Yandava C."/>
            <person name="Haas B."/>
            <person name="Nusbaum C."/>
            <person name="Birren B."/>
        </authorList>
    </citation>
    <scope>NUCLEOTIDE SEQUENCE [LARGE SCALE GENOMIC DNA]</scope>
    <source>
        <strain evidence="1">ATCC 50818</strain>
    </source>
</reference>
<dbReference type="Proteomes" id="UP000007799">
    <property type="component" value="Unassembled WGS sequence"/>
</dbReference>
<evidence type="ECO:0000313" key="2">
    <source>
        <dbReference type="Proteomes" id="UP000007799"/>
    </source>
</evidence>
<protein>
    <submittedName>
        <fullName evidence="1">Uncharacterized protein</fullName>
    </submittedName>
</protein>
<dbReference type="GeneID" id="16077068"/>
<name>F2U3V6_SALR5</name>
<accession>F2U3V6</accession>
<dbReference type="EMBL" id="GL832960">
    <property type="protein sequence ID" value="EGD82300.1"/>
    <property type="molecule type" value="Genomic_DNA"/>
</dbReference>
<evidence type="ECO:0000313" key="1">
    <source>
        <dbReference type="EMBL" id="EGD82300.1"/>
    </source>
</evidence>
<gene>
    <name evidence="1" type="ORF">PTSG_02968</name>
</gene>
<proteinExistence type="predicted"/>
<dbReference type="KEGG" id="sre:PTSG_02968"/>
<organism evidence="2">
    <name type="scientific">Salpingoeca rosetta (strain ATCC 50818 / BSB-021)</name>
    <dbReference type="NCBI Taxonomy" id="946362"/>
    <lineage>
        <taxon>Eukaryota</taxon>
        <taxon>Choanoflagellata</taxon>
        <taxon>Craspedida</taxon>
        <taxon>Salpingoecidae</taxon>
        <taxon>Salpingoeca</taxon>
    </lineage>
</organism>
<dbReference type="InParanoid" id="F2U3V6"/>
<keyword evidence="2" id="KW-1185">Reference proteome</keyword>